<evidence type="ECO:0000256" key="1">
    <source>
        <dbReference type="SAM" id="Phobius"/>
    </source>
</evidence>
<keyword evidence="1" id="KW-0472">Membrane</keyword>
<accession>A0A8S5TF61</accession>
<proteinExistence type="predicted"/>
<protein>
    <submittedName>
        <fullName evidence="2">Uncharacterized protein</fullName>
    </submittedName>
</protein>
<keyword evidence="1" id="KW-0812">Transmembrane</keyword>
<organism evidence="2">
    <name type="scientific">Siphoviridae sp. ctP0x5</name>
    <dbReference type="NCBI Taxonomy" id="2827863"/>
    <lineage>
        <taxon>Viruses</taxon>
        <taxon>Duplodnaviria</taxon>
        <taxon>Heunggongvirae</taxon>
        <taxon>Uroviricota</taxon>
        <taxon>Caudoviricetes</taxon>
    </lineage>
</organism>
<reference evidence="2" key="1">
    <citation type="journal article" date="2021" name="Proc. Natl. Acad. Sci. U.S.A.">
        <title>A Catalog of Tens of Thousands of Viruses from Human Metagenomes Reveals Hidden Associations with Chronic Diseases.</title>
        <authorList>
            <person name="Tisza M.J."/>
            <person name="Buck C.B."/>
        </authorList>
    </citation>
    <scope>NUCLEOTIDE SEQUENCE</scope>
    <source>
        <strain evidence="2">CtP0x5</strain>
    </source>
</reference>
<dbReference type="EMBL" id="BK032818">
    <property type="protein sequence ID" value="DAF61897.1"/>
    <property type="molecule type" value="Genomic_DNA"/>
</dbReference>
<feature type="transmembrane region" description="Helical" evidence="1">
    <location>
        <begin position="20"/>
        <end position="39"/>
    </location>
</feature>
<evidence type="ECO:0000313" key="2">
    <source>
        <dbReference type="EMBL" id="DAF61897.1"/>
    </source>
</evidence>
<keyword evidence="1" id="KW-1133">Transmembrane helix</keyword>
<name>A0A8S5TF61_9CAUD</name>
<sequence>MLSYQYIISCLHDPMYDPSFLSSKIIYQVFIFLFISSRIKKYFYLL</sequence>